<dbReference type="PANTHER" id="PTHR37437:SF1">
    <property type="entry name" value="LIPOCALIN-RELATED PROTEIN"/>
    <property type="match status" value="1"/>
</dbReference>
<comment type="caution">
    <text evidence="1">The sequence shown here is derived from an EMBL/GenBank/DDBJ whole genome shotgun (WGS) entry which is preliminary data.</text>
</comment>
<dbReference type="PANTHER" id="PTHR37437">
    <property type="entry name" value="LIPOCALIN-RELATED PROTEIN-RELATED"/>
    <property type="match status" value="1"/>
</dbReference>
<name>A0AAV5W7K8_9BILA</name>
<dbReference type="AlphaFoldDB" id="A0AAV5W7K8"/>
<evidence type="ECO:0000313" key="1">
    <source>
        <dbReference type="EMBL" id="GMT27725.1"/>
    </source>
</evidence>
<protein>
    <submittedName>
        <fullName evidence="1">Uncharacterized protein</fullName>
    </submittedName>
</protein>
<dbReference type="EMBL" id="BTSY01000005">
    <property type="protein sequence ID" value="GMT27725.1"/>
    <property type="molecule type" value="Genomic_DNA"/>
</dbReference>
<feature type="non-terminal residue" evidence="1">
    <location>
        <position position="1"/>
    </location>
</feature>
<gene>
    <name evidence="1" type="ORF">PFISCL1PPCAC_19022</name>
</gene>
<accession>A0AAV5W7K8</accession>
<sequence>NAMLRIRSKENVEGKPLWIYKVGPESVDSFGNSHYDYAIASSCIKSPVAVLVRNPDTFKDKYEEEVRRWLKVEGFLDVFGGEKYFPLDPIVSFSTCQ</sequence>
<keyword evidence="2" id="KW-1185">Reference proteome</keyword>
<dbReference type="Proteomes" id="UP001432322">
    <property type="component" value="Unassembled WGS sequence"/>
</dbReference>
<evidence type="ECO:0000313" key="2">
    <source>
        <dbReference type="Proteomes" id="UP001432322"/>
    </source>
</evidence>
<organism evidence="1 2">
    <name type="scientific">Pristionchus fissidentatus</name>
    <dbReference type="NCBI Taxonomy" id="1538716"/>
    <lineage>
        <taxon>Eukaryota</taxon>
        <taxon>Metazoa</taxon>
        <taxon>Ecdysozoa</taxon>
        <taxon>Nematoda</taxon>
        <taxon>Chromadorea</taxon>
        <taxon>Rhabditida</taxon>
        <taxon>Rhabditina</taxon>
        <taxon>Diplogasteromorpha</taxon>
        <taxon>Diplogasteroidea</taxon>
        <taxon>Neodiplogasteridae</taxon>
        <taxon>Pristionchus</taxon>
    </lineage>
</organism>
<reference evidence="1" key="1">
    <citation type="submission" date="2023-10" db="EMBL/GenBank/DDBJ databases">
        <title>Genome assembly of Pristionchus species.</title>
        <authorList>
            <person name="Yoshida K."/>
            <person name="Sommer R.J."/>
        </authorList>
    </citation>
    <scope>NUCLEOTIDE SEQUENCE</scope>
    <source>
        <strain evidence="1">RS5133</strain>
    </source>
</reference>
<proteinExistence type="predicted"/>